<feature type="domain" description="ATP synthase F1 complex delta/epsilon subunit N-terminal" evidence="13">
    <location>
        <begin position="6"/>
        <end position="84"/>
    </location>
</feature>
<keyword evidence="7 10" id="KW-0472">Membrane</keyword>
<dbReference type="NCBIfam" id="TIGR01216">
    <property type="entry name" value="ATP_synt_epsi"/>
    <property type="match status" value="1"/>
</dbReference>
<keyword evidence="9 10" id="KW-0066">ATP synthesis</keyword>
<keyword evidence="12" id="KW-0175">Coiled coil</keyword>
<dbReference type="CDD" id="cd12152">
    <property type="entry name" value="F1-ATPase_delta"/>
    <property type="match status" value="1"/>
</dbReference>
<dbReference type="PANTHER" id="PTHR13822">
    <property type="entry name" value="ATP SYNTHASE DELTA/EPSILON CHAIN"/>
    <property type="match status" value="1"/>
</dbReference>
<dbReference type="Gene3D" id="2.60.15.10">
    <property type="entry name" value="F0F1 ATP synthase delta/epsilon subunit, N-terminal"/>
    <property type="match status" value="1"/>
</dbReference>
<evidence type="ECO:0000313" key="14">
    <source>
        <dbReference type="EMBL" id="RJF88659.1"/>
    </source>
</evidence>
<dbReference type="NCBIfam" id="NF001851">
    <property type="entry name" value="PRK00571.2-4"/>
    <property type="match status" value="1"/>
</dbReference>
<dbReference type="InterPro" id="IPR036771">
    <property type="entry name" value="ATPsynth_dsu/esu_N"/>
</dbReference>
<dbReference type="GO" id="GO:0012505">
    <property type="term" value="C:endomembrane system"/>
    <property type="evidence" value="ECO:0007669"/>
    <property type="project" value="UniProtKB-SubCell"/>
</dbReference>
<proteinExistence type="inferred from homology"/>
<comment type="caution">
    <text evidence="14">The sequence shown here is derived from an EMBL/GenBank/DDBJ whole genome shotgun (WGS) entry which is preliminary data.</text>
</comment>
<evidence type="ECO:0000313" key="15">
    <source>
        <dbReference type="Proteomes" id="UP000284605"/>
    </source>
</evidence>
<keyword evidence="15" id="KW-1185">Reference proteome</keyword>
<keyword evidence="8 10" id="KW-0139">CF(1)</keyword>
<dbReference type="InterPro" id="IPR020546">
    <property type="entry name" value="ATP_synth_F1_dsu/esu_N"/>
</dbReference>
<dbReference type="EMBL" id="QYUK01000011">
    <property type="protein sequence ID" value="RJF88659.1"/>
    <property type="molecule type" value="Genomic_DNA"/>
</dbReference>
<keyword evidence="5 10" id="KW-0375">Hydrogen ion transport</keyword>
<dbReference type="NCBIfam" id="NF009983">
    <property type="entry name" value="PRK13449.1"/>
    <property type="match status" value="1"/>
</dbReference>
<evidence type="ECO:0000259" key="13">
    <source>
        <dbReference type="Pfam" id="PF02823"/>
    </source>
</evidence>
<dbReference type="SUPFAM" id="SSF51344">
    <property type="entry name" value="Epsilon subunit of F1F0-ATP synthase N-terminal domain"/>
    <property type="match status" value="1"/>
</dbReference>
<dbReference type="GO" id="GO:0046933">
    <property type="term" value="F:proton-transporting ATP synthase activity, rotational mechanism"/>
    <property type="evidence" value="ECO:0007669"/>
    <property type="project" value="UniProtKB-UniRule"/>
</dbReference>
<keyword evidence="4 10" id="KW-0813">Transport</keyword>
<comment type="subunit">
    <text evidence="10 11">F-type ATPases have 2 components, CF(1) - the catalytic core - and CF(0) - the membrane proton channel. CF(1) has five subunits: alpha(3), beta(3), gamma(1), delta(1), epsilon(1). CF(0) has three main subunits: a, b and c.</text>
</comment>
<evidence type="ECO:0000256" key="2">
    <source>
        <dbReference type="ARBA" id="ARBA00004184"/>
    </source>
</evidence>
<gene>
    <name evidence="10" type="primary">atpC</name>
    <name evidence="14" type="ORF">D3874_18060</name>
</gene>
<protein>
    <recommendedName>
        <fullName evidence="10">ATP synthase epsilon chain</fullName>
    </recommendedName>
    <alternativeName>
        <fullName evidence="10">ATP synthase F1 sector epsilon subunit</fullName>
    </alternativeName>
    <alternativeName>
        <fullName evidence="10">F-ATPase epsilon subunit</fullName>
    </alternativeName>
</protein>
<dbReference type="InterPro" id="IPR001469">
    <property type="entry name" value="ATP_synth_F1_dsu/esu"/>
</dbReference>
<dbReference type="GO" id="GO:0005886">
    <property type="term" value="C:plasma membrane"/>
    <property type="evidence" value="ECO:0007669"/>
    <property type="project" value="UniProtKB-SubCell"/>
</dbReference>
<dbReference type="Proteomes" id="UP000284605">
    <property type="component" value="Unassembled WGS sequence"/>
</dbReference>
<dbReference type="PANTHER" id="PTHR13822:SF10">
    <property type="entry name" value="ATP SYNTHASE EPSILON CHAIN, CHLOROPLASTIC"/>
    <property type="match status" value="1"/>
</dbReference>
<accession>A0A418WFG2</accession>
<dbReference type="AlphaFoldDB" id="A0A418WFG2"/>
<dbReference type="HAMAP" id="MF_00530">
    <property type="entry name" value="ATP_synth_epsil_bac"/>
    <property type="match status" value="1"/>
</dbReference>
<name>A0A418WFG2_9PROT</name>
<sequence>MADKVHFELVSPEKLLFSADVEQVVVPGADGDFGVLPDHAPLVALVRTGVVEVYEAGKVSTRLFVRGGFAQVTPDGLTILAEEAIDLATAKKADWQAKLKDAEADIAAAADDTQRLRAETRAQAIREVLDAA</sequence>
<comment type="function">
    <text evidence="1 10">Produces ATP from ADP in the presence of a proton gradient across the membrane.</text>
</comment>
<evidence type="ECO:0000256" key="4">
    <source>
        <dbReference type="ARBA" id="ARBA00022448"/>
    </source>
</evidence>
<dbReference type="OrthoDB" id="9799969at2"/>
<dbReference type="RefSeq" id="WP_119779310.1">
    <property type="nucleotide sequence ID" value="NZ_QYUK01000011.1"/>
</dbReference>
<evidence type="ECO:0000256" key="9">
    <source>
        <dbReference type="ARBA" id="ARBA00023310"/>
    </source>
</evidence>
<dbReference type="GO" id="GO:0005524">
    <property type="term" value="F:ATP binding"/>
    <property type="evidence" value="ECO:0007669"/>
    <property type="project" value="UniProtKB-UniRule"/>
</dbReference>
<comment type="similarity">
    <text evidence="3 10 11">Belongs to the ATPase epsilon chain family.</text>
</comment>
<evidence type="ECO:0000256" key="11">
    <source>
        <dbReference type="RuleBase" id="RU003656"/>
    </source>
</evidence>
<keyword evidence="10" id="KW-1003">Cell membrane</keyword>
<organism evidence="14 15">
    <name type="scientific">Oleomonas cavernae</name>
    <dbReference type="NCBI Taxonomy" id="2320859"/>
    <lineage>
        <taxon>Bacteria</taxon>
        <taxon>Pseudomonadati</taxon>
        <taxon>Pseudomonadota</taxon>
        <taxon>Alphaproteobacteria</taxon>
        <taxon>Acetobacterales</taxon>
        <taxon>Acetobacteraceae</taxon>
        <taxon>Oleomonas</taxon>
    </lineage>
</organism>
<evidence type="ECO:0000256" key="1">
    <source>
        <dbReference type="ARBA" id="ARBA00003543"/>
    </source>
</evidence>
<comment type="subcellular location">
    <subcellularLocation>
        <location evidence="10">Cell membrane</location>
        <topology evidence="10">Peripheral membrane protein</topology>
    </subcellularLocation>
    <subcellularLocation>
        <location evidence="2">Endomembrane system</location>
        <topology evidence="2">Peripheral membrane protein</topology>
    </subcellularLocation>
</comment>
<keyword evidence="6 10" id="KW-0406">Ion transport</keyword>
<evidence type="ECO:0000256" key="6">
    <source>
        <dbReference type="ARBA" id="ARBA00023065"/>
    </source>
</evidence>
<evidence type="ECO:0000256" key="12">
    <source>
        <dbReference type="SAM" id="Coils"/>
    </source>
</evidence>
<dbReference type="GO" id="GO:0045259">
    <property type="term" value="C:proton-transporting ATP synthase complex"/>
    <property type="evidence" value="ECO:0007669"/>
    <property type="project" value="UniProtKB-KW"/>
</dbReference>
<evidence type="ECO:0000256" key="8">
    <source>
        <dbReference type="ARBA" id="ARBA00023196"/>
    </source>
</evidence>
<evidence type="ECO:0000256" key="7">
    <source>
        <dbReference type="ARBA" id="ARBA00023136"/>
    </source>
</evidence>
<feature type="coiled-coil region" evidence="12">
    <location>
        <begin position="85"/>
        <end position="119"/>
    </location>
</feature>
<evidence type="ECO:0000256" key="10">
    <source>
        <dbReference type="HAMAP-Rule" id="MF_00530"/>
    </source>
</evidence>
<reference evidence="14 15" key="1">
    <citation type="submission" date="2018-09" db="EMBL/GenBank/DDBJ databases">
        <authorList>
            <person name="Zhu H."/>
        </authorList>
    </citation>
    <scope>NUCLEOTIDE SEQUENCE [LARGE SCALE GENOMIC DNA]</scope>
    <source>
        <strain evidence="14 15">K1W22B-8</strain>
    </source>
</reference>
<dbReference type="Pfam" id="PF02823">
    <property type="entry name" value="ATP-synt_DE_N"/>
    <property type="match status" value="1"/>
</dbReference>
<evidence type="ECO:0000256" key="3">
    <source>
        <dbReference type="ARBA" id="ARBA00005712"/>
    </source>
</evidence>
<evidence type="ECO:0000256" key="5">
    <source>
        <dbReference type="ARBA" id="ARBA00022781"/>
    </source>
</evidence>